<dbReference type="EMBL" id="MLJW01000004">
    <property type="protein sequence ID" value="OIR17792.1"/>
    <property type="molecule type" value="Genomic_DNA"/>
</dbReference>
<dbReference type="InterPro" id="IPR012349">
    <property type="entry name" value="Split_barrel_FMN-bd"/>
</dbReference>
<dbReference type="Gene3D" id="2.30.110.10">
    <property type="entry name" value="Electron Transport, Fmn-binding Protein, Chain A"/>
    <property type="match status" value="1"/>
</dbReference>
<name>A0A1J5TNG4_9ZZZZ</name>
<gene>
    <name evidence="4" type="primary">ycgR_1</name>
    <name evidence="4" type="ORF">GALL_20140</name>
</gene>
<organism evidence="4">
    <name type="scientific">mine drainage metagenome</name>
    <dbReference type="NCBI Taxonomy" id="410659"/>
    <lineage>
        <taxon>unclassified sequences</taxon>
        <taxon>metagenomes</taxon>
        <taxon>ecological metagenomes</taxon>
    </lineage>
</organism>
<comment type="caution">
    <text evidence="4">The sequence shown here is derived from an EMBL/GenBank/DDBJ whole genome shotgun (WGS) entry which is preliminary data.</text>
</comment>
<keyword evidence="4" id="KW-0282">Flagellum</keyword>
<dbReference type="GO" id="GO:0071945">
    <property type="term" value="P:regulation of bacterial-type flagellum-dependent cell motility by regulation of motor speed"/>
    <property type="evidence" value="ECO:0007669"/>
    <property type="project" value="InterPro"/>
</dbReference>
<evidence type="ECO:0000259" key="3">
    <source>
        <dbReference type="Pfam" id="PF07317"/>
    </source>
</evidence>
<proteinExistence type="inferred from homology"/>
<reference evidence="4" key="1">
    <citation type="submission" date="2016-10" db="EMBL/GenBank/DDBJ databases">
        <title>Sequence of Gallionella enrichment culture.</title>
        <authorList>
            <person name="Poehlein A."/>
            <person name="Muehling M."/>
            <person name="Daniel R."/>
        </authorList>
    </citation>
    <scope>NUCLEOTIDE SEQUENCE</scope>
</reference>
<dbReference type="Gene3D" id="2.40.10.220">
    <property type="entry name" value="predicted glycosyltransferase like domains"/>
    <property type="match status" value="1"/>
</dbReference>
<accession>A0A1J5TNG4</accession>
<keyword evidence="4" id="KW-0969">Cilium</keyword>
<keyword evidence="2" id="KW-0975">Bacterial flagellum</keyword>
<dbReference type="HAMAP" id="MF_01457">
    <property type="entry name" value="YcgR"/>
    <property type="match status" value="1"/>
</dbReference>
<evidence type="ECO:0000256" key="1">
    <source>
        <dbReference type="ARBA" id="ARBA00022741"/>
    </source>
</evidence>
<keyword evidence="1" id="KW-0547">Nucleotide-binding</keyword>
<dbReference type="Pfam" id="PF07317">
    <property type="entry name" value="PilZN"/>
    <property type="match status" value="1"/>
</dbReference>
<dbReference type="GO" id="GO:0035438">
    <property type="term" value="F:cyclic-di-GMP binding"/>
    <property type="evidence" value="ECO:0007669"/>
    <property type="project" value="InterPro"/>
</dbReference>
<dbReference type="InterPro" id="IPR009926">
    <property type="entry name" value="T3SS_YcgR_PilZN"/>
</dbReference>
<dbReference type="InterPro" id="IPR023787">
    <property type="entry name" value="T3SS_YcgR"/>
</dbReference>
<sequence>MEQIAHLEDEEPFVVHNIKEVIQILTDLAKQRTMLKVSFNAGSDVYLTTVIKVDVENQAVYLDVGQDEIFNSRLLASRYVLFSKESGIRIRWASDSISMVTLADGPAIKIAIPESLVRLQRRDFFRLATPAANPVICQIPVIDETYPAFNRTLELVLADIGLGGVGLVAYDPLDSALVVGASFNECQIDLPDVGIVSLTLQVRSVIPSPVKDGMTKYRIGLLYVKPTPRVEALVHRYTFNLEREFCSRNWNH</sequence>
<keyword evidence="4" id="KW-0966">Cell projection</keyword>
<evidence type="ECO:0000313" key="4">
    <source>
        <dbReference type="EMBL" id="OIR17792.1"/>
    </source>
</evidence>
<protein>
    <submittedName>
        <fullName evidence="4">Flagellar brake protein YcgR</fullName>
    </submittedName>
</protein>
<feature type="domain" description="Type III secretion system flagellar brake protein YcgR PilZN" evidence="3">
    <location>
        <begin position="13"/>
        <end position="118"/>
    </location>
</feature>
<evidence type="ECO:0000256" key="2">
    <source>
        <dbReference type="ARBA" id="ARBA00023143"/>
    </source>
</evidence>
<dbReference type="AlphaFoldDB" id="A0A1J5TNG4"/>